<dbReference type="Proteomes" id="UP000092716">
    <property type="component" value="Chromosome 1"/>
</dbReference>
<comment type="similarity">
    <text evidence="1">Belongs to the synaptojanin family.</text>
</comment>
<dbReference type="InterPro" id="IPR046985">
    <property type="entry name" value="IP5"/>
</dbReference>
<dbReference type="OrthoDB" id="2248459at2759"/>
<feature type="compositionally biased region" description="Polar residues" evidence="5">
    <location>
        <begin position="1624"/>
        <end position="1644"/>
    </location>
</feature>
<feature type="compositionally biased region" description="Basic and acidic residues" evidence="5">
    <location>
        <begin position="1604"/>
        <end position="1622"/>
    </location>
</feature>
<feature type="compositionally biased region" description="Polar residues" evidence="5">
    <location>
        <begin position="406"/>
        <end position="443"/>
    </location>
</feature>
<feature type="compositionally biased region" description="Basic and acidic residues" evidence="5">
    <location>
        <begin position="2437"/>
        <end position="2457"/>
    </location>
</feature>
<dbReference type="SMART" id="SM00128">
    <property type="entry name" value="IPPc"/>
    <property type="match status" value="1"/>
</dbReference>
<feature type="compositionally biased region" description="Basic and acidic residues" evidence="5">
    <location>
        <begin position="1298"/>
        <end position="1309"/>
    </location>
</feature>
<feature type="compositionally biased region" description="Polar residues" evidence="5">
    <location>
        <begin position="849"/>
        <end position="859"/>
    </location>
</feature>
<dbReference type="Gene3D" id="3.60.10.10">
    <property type="entry name" value="Endonuclease/exonuclease/phosphatase"/>
    <property type="match status" value="2"/>
</dbReference>
<evidence type="ECO:0000256" key="4">
    <source>
        <dbReference type="ARBA" id="ARBA00022801"/>
    </source>
</evidence>
<evidence type="ECO:0000256" key="3">
    <source>
        <dbReference type="ARBA" id="ARBA00013044"/>
    </source>
</evidence>
<dbReference type="GO" id="GO:0046856">
    <property type="term" value="P:phosphatidylinositol dephosphorylation"/>
    <property type="evidence" value="ECO:0007669"/>
    <property type="project" value="InterPro"/>
</dbReference>
<feature type="compositionally biased region" description="Polar residues" evidence="5">
    <location>
        <begin position="1244"/>
        <end position="1267"/>
    </location>
</feature>
<sequence>MNAYNTEGRYLLIIYEKVFKIIYIKNLKDNKNEKVKVPSLFIFRDSGKCTEKLIDKDKIRKKSKKFGSVISELIIDNIIGTIEVKDELFLFVVDKWKLLCKFFYLNKYRSIYKIEKVHYIPYNINIVSLNTIISNALNVDDNSNSYFINHLVNQEDIGKDFEVINNSSQSHSTKVGKCVRNPSDHRSRSGNRIDNHGDKIRSIPQNGNWNDPSYEPDSSDNEIEKNYKMDEENMYGKHFANKSSKINGDRTTNTWNKYGGEFEMEVEPMNHRTHTSDNYNKKEEKNKKILNFNTAKRWLTNQFNHKNILNIISDITNYDGRGGGAGADVGGSTIGPASSSHTRRGMQRNEEEMMNTNSSTLDDNEFMMQVLNDKEKCARRENVSMSNRITNSEHNSRGLTAGGKENGTTIYGANSNDGNVTYGRSDQQSVRTEPHASYTNKEGAQTKEPINTPRININLIDDLFTDRKEDSEVLTVGGDQMVGQANQLNHLLSDCPKESYQIGAKNNHNNFLNCGENEKKSSLYPPGGSLPSDKGNILGTETAVGEAPTNQNNDSYYQNLMCIYNEEKKGAVRSRNESGSGKVEGGHNSLGNPPKNAATESKGDLKDLINNSYFNVRNNLVVMENSENSEKRNSYPLGFKNANDQSIKTDEKKMNIKMDMHKMLKMIQKILTIHMYYSYDYDLTQCIQKKTKKKIEEVDVEPMFSSSSANRKRSFLNVSEKNFMWNYQMIKKVKCKCKIDDNWFCSVIQGYISYTSIEINRRCLELLLISRRSSVLGGTRFNKRGINDDGYVANYVETEQIVRINNRNVTYLNRFDKANMAVDNVKKQKGGEARGSSGGTDFGTPNKGEVSNSGDAQNNTVGGVAPPKVVPPTASVPTSGGNNTHEGESDPLGKMSSPVGEGKAPRGEGTAEANINNETVATGESAGPTQACINSDSNFENRIISLVQIRGSIPLFWKQHSMSSHVNIQRSSLLSIKAFKEHNKKLITNYGNNIYYINLLSQSKNNEKKLTKKMIELINYIKKDKHYKEKNFINYIEYDFHISVKNKSFEDAMNDFINKVLLREIKNVSFFMETSKSVNQDGANTNSSSNNNVEQDHPCVFQNGVFRTNCLDCLDRTNVFQYYYTLFFMLYVLHVSKNDIFLKPVKKSHLCFYKNFNTLFNSKSVTIVTTLPTDSYLVELSEKSGINRNYDYSKGSSNSSCSLFEDYCYVNEGGGAPQNDEGGNGVSSVNNTSTPNNMSSVNNESGINNGSSVKNGENNLHNGSSQHSGGGKRECLKSEIMNRMEKEEKKHRMSYSNYEKEDERKFNNRQEQPEEYVHILKHFFKKMWVENGDIISTHYTGTGSVFSSQINVGRSSLSTNIDHAIKSIERFYQNNFEDNFRQECIDIILCTGKYSKSKRRNFIGADFNYFLNYGNFMNKEGFLGLRGRNMGLSIPYLPHGRNAQLRNGQLGSVHPVEGQIEAERGTSKENHPQGRSQLKPNQYNTNSSDSSDNGVENSSSLLQEEQDEEEGHLTRGRSEEGRIVWPSKNAGRKKLEGRNAKEKHSLVDYPLSKGVIYEDQKGKDDEEDSEEHEDHAYQSSHTKEPRKTLKSMKRAKMKKTKKVHLAESESKEVAHSKREKAYGKSTSMSDMYSRTNVNNDSSADNTLNSNSSSCSSGSRSESSNLDSNLQKKRKKKKKRKNVNKKGKEKKNKSDLVYMKNVYKKKNYIYNLRNRNKYSDYLSHDLINHYYMDFDESKMGSSHRKKKMPNNDYEEKIVKLWAGTWNLCGNDLYELNDISSWLNQINECIDMYVFCFQEVVELTGFRILMNMKDKFKEKKIEQKITQSLAEMSQRQKEMYIRSKIGTINGENKHSVDTPHSTYDKDVGIKSDGMNKEDYYEKCLKSFNESYMCEGAPSVGNATNTVSAVNASNTLNAGSSTQKGERRSFDQNGVLDISKSCFLNNYFNNLEEDQEQVHPRFSTASASPSAQDEQSNLLNVNVPNINMMTQEDPFSGSPPSNTQQRKQSSNLLNVFDDRDNNGGNLLGENIIKSNDTNISSNINELFDGSPVSSFNREADNGVYSSRDVFNLVDHAHGVSNHVGEAGGCNSNDFSVHNKGHSEEDKQSHMNQRGEKLNHGDMCGQSQNRKRAETNSVHLSSMQDVFQESKNRSSVNLIQLGGDDMGGSATLKNSAKTHSHVEGRNTQRSGASDDYPSNDCKHLGEQMPFQSNDVFLKNESNKYFLNLKKFKYVKLKSVSMIGLFIIIFIDEGLVDYIREIDVCKVKVGMKGNTGNKGSVSIKFRLGFNSFCFNNIHLASGQTNIFERNNQMQSILSNSFQNQEMNNLFNFDYFFACGDFNFRINKSHEEVFKSIANKNANQLLNYDQFIYNKLYNILPFCLFYEHPIMFNPTYKYKKNSNMYDVRRTPAWCDRILVSGKLIHLSELEKKRKEYMAQEFQQEKDDVNNSKTDQMKHTEAEKQLTSNNPENDDLNDFYYNDRIYFNYLNYKTHNNFFSSDHKPVSAIIELKVFFDKKDIEYKLYNSYSMKTNDDYNSFVKNSSNTSNSSNNKNSNLLDYFFPNNYGLSKYTAYPISQILNYSNNLNSKFKNEMNDHTFHEDAMKNVDRLDDFSCAK</sequence>
<protein>
    <recommendedName>
        <fullName evidence="3">phosphoinositide 5-phosphatase</fullName>
        <ecNumber evidence="3">3.1.3.36</ecNumber>
    </recommendedName>
</protein>
<feature type="region of interest" description="Disordered" evidence="5">
    <location>
        <begin position="2437"/>
        <end position="2466"/>
    </location>
</feature>
<feature type="compositionally biased region" description="Basic residues" evidence="5">
    <location>
        <begin position="1588"/>
        <end position="1603"/>
    </location>
</feature>
<gene>
    <name evidence="7" type="ORF">PCOAH_00000480</name>
</gene>
<evidence type="ECO:0000256" key="2">
    <source>
        <dbReference type="ARBA" id="ARBA00009678"/>
    </source>
</evidence>
<dbReference type="RefSeq" id="XP_019912482.1">
    <property type="nucleotide sequence ID" value="XM_020056869.1"/>
</dbReference>
<accession>A0A1B1DT64</accession>
<feature type="compositionally biased region" description="Low complexity" evidence="5">
    <location>
        <begin position="1226"/>
        <end position="1243"/>
    </location>
</feature>
<feature type="region of interest" description="Disordered" evidence="5">
    <location>
        <begin position="826"/>
        <end position="912"/>
    </location>
</feature>
<name>A0A1B1DT64_9APIC</name>
<feature type="region of interest" description="Disordered" evidence="5">
    <location>
        <begin position="571"/>
        <end position="601"/>
    </location>
</feature>
<evidence type="ECO:0000313" key="7">
    <source>
        <dbReference type="EMBL" id="ANQ05787.1"/>
    </source>
</evidence>
<dbReference type="PROSITE" id="PS50275">
    <property type="entry name" value="SAC"/>
    <property type="match status" value="1"/>
</dbReference>
<dbReference type="InterPro" id="IPR036691">
    <property type="entry name" value="Endo/exonu/phosph_ase_sf"/>
</dbReference>
<feature type="compositionally biased region" description="Basic and acidic residues" evidence="5">
    <location>
        <begin position="182"/>
        <end position="201"/>
    </location>
</feature>
<feature type="compositionally biased region" description="Basic residues" evidence="5">
    <location>
        <begin position="1670"/>
        <end position="1690"/>
    </location>
</feature>
<dbReference type="PANTHER" id="PTHR11200:SF275">
    <property type="entry name" value="LD06095P"/>
    <property type="match status" value="1"/>
</dbReference>
<organism evidence="7 8">
    <name type="scientific">Plasmodium coatneyi</name>
    <dbReference type="NCBI Taxonomy" id="208452"/>
    <lineage>
        <taxon>Eukaryota</taxon>
        <taxon>Sar</taxon>
        <taxon>Alveolata</taxon>
        <taxon>Apicomplexa</taxon>
        <taxon>Aconoidasida</taxon>
        <taxon>Haemosporida</taxon>
        <taxon>Plasmodiidae</taxon>
        <taxon>Plasmodium</taxon>
    </lineage>
</organism>
<dbReference type="VEuPathDB" id="PlasmoDB:PCOAH_00000480"/>
<feature type="compositionally biased region" description="Low complexity" evidence="5">
    <location>
        <begin position="860"/>
        <end position="880"/>
    </location>
</feature>
<dbReference type="SUPFAM" id="SSF56219">
    <property type="entry name" value="DNase I-like"/>
    <property type="match status" value="2"/>
</dbReference>
<feature type="compositionally biased region" description="Low complexity" evidence="5">
    <location>
        <begin position="1645"/>
        <end position="1668"/>
    </location>
</feature>
<evidence type="ECO:0000313" key="8">
    <source>
        <dbReference type="Proteomes" id="UP000092716"/>
    </source>
</evidence>
<dbReference type="Pfam" id="PF22669">
    <property type="entry name" value="Exo_endo_phos2"/>
    <property type="match status" value="1"/>
</dbReference>
<feature type="region of interest" description="Disordered" evidence="5">
    <location>
        <begin position="1218"/>
        <end position="1309"/>
    </location>
</feature>
<dbReference type="InterPro" id="IPR002013">
    <property type="entry name" value="SAC_dom"/>
</dbReference>
<dbReference type="GO" id="GO:0004439">
    <property type="term" value="F:phosphatidylinositol-4,5-bisphosphate 5-phosphatase activity"/>
    <property type="evidence" value="ECO:0007669"/>
    <property type="project" value="UniProtKB-EC"/>
</dbReference>
<dbReference type="KEGG" id="pcot:PCOAH_00000480"/>
<feature type="region of interest" description="Disordered" evidence="5">
    <location>
        <begin position="2163"/>
        <end position="2199"/>
    </location>
</feature>
<feature type="region of interest" description="Disordered" evidence="5">
    <location>
        <begin position="1986"/>
        <end position="2005"/>
    </location>
</feature>
<comment type="similarity">
    <text evidence="2">In the central section; belongs to the inositol 1,4,5-trisphosphate 5-phosphatase family.</text>
</comment>
<keyword evidence="8" id="KW-1185">Reference proteome</keyword>
<feature type="compositionally biased region" description="Basic and acidic residues" evidence="5">
    <location>
        <begin position="1511"/>
        <end position="1522"/>
    </location>
</feature>
<reference evidence="8" key="1">
    <citation type="submission" date="2016-06" db="EMBL/GenBank/DDBJ databases">
        <title>First high quality genome sequence of Plasmodium coatneyi using continuous long reads from single molecule, real-time sequencing.</title>
        <authorList>
            <person name="Chien J.-T."/>
            <person name="Pakala S.B."/>
            <person name="Geraldo J.A."/>
            <person name="Lapp S.A."/>
            <person name="Barnwell J.W."/>
            <person name="Kissinger J.C."/>
            <person name="Galinski M.R."/>
            <person name="Humphrey J.C."/>
        </authorList>
    </citation>
    <scope>NUCLEOTIDE SEQUENCE [LARGE SCALE GENOMIC DNA]</scope>
    <source>
        <strain evidence="8">Hackeri</strain>
    </source>
</reference>
<dbReference type="GeneID" id="30906767"/>
<feature type="compositionally biased region" description="Polar residues" evidence="5">
    <location>
        <begin position="1995"/>
        <end position="2005"/>
    </location>
</feature>
<feature type="region of interest" description="Disordered" evidence="5">
    <location>
        <begin position="168"/>
        <end position="220"/>
    </location>
</feature>
<feature type="compositionally biased region" description="Polar residues" evidence="5">
    <location>
        <begin position="1473"/>
        <end position="1495"/>
    </location>
</feature>
<feature type="compositionally biased region" description="Basic and acidic residues" evidence="5">
    <location>
        <begin position="2097"/>
        <end position="2116"/>
    </location>
</feature>
<feature type="region of interest" description="Disordered" evidence="5">
    <location>
        <begin position="2094"/>
        <end position="2132"/>
    </location>
</feature>
<dbReference type="EMBL" id="CP016239">
    <property type="protein sequence ID" value="ANQ05787.1"/>
    <property type="molecule type" value="Genomic_DNA"/>
</dbReference>
<feature type="compositionally biased region" description="Basic and acidic residues" evidence="5">
    <location>
        <begin position="1572"/>
        <end position="1587"/>
    </location>
</feature>
<evidence type="ECO:0000256" key="5">
    <source>
        <dbReference type="SAM" id="MobiDB-lite"/>
    </source>
</evidence>
<feature type="compositionally biased region" description="Basic and acidic residues" evidence="5">
    <location>
        <begin position="1271"/>
        <end position="1290"/>
    </location>
</feature>
<feature type="region of interest" description="Disordered" evidence="5">
    <location>
        <begin position="1556"/>
        <end position="1695"/>
    </location>
</feature>
<dbReference type="EC" id="3.1.3.36" evidence="3"/>
<keyword evidence="4" id="KW-0378">Hydrolase</keyword>
<evidence type="ECO:0000259" key="6">
    <source>
        <dbReference type="PROSITE" id="PS50275"/>
    </source>
</evidence>
<proteinExistence type="inferred from homology"/>
<dbReference type="InterPro" id="IPR000300">
    <property type="entry name" value="IPPc"/>
</dbReference>
<feature type="region of interest" description="Disordered" evidence="5">
    <location>
        <begin position="391"/>
        <end position="447"/>
    </location>
</feature>
<feature type="region of interest" description="Disordered" evidence="5">
    <location>
        <begin position="1464"/>
        <end position="1543"/>
    </location>
</feature>
<dbReference type="Pfam" id="PF02383">
    <property type="entry name" value="Syja_N"/>
    <property type="match status" value="1"/>
</dbReference>
<dbReference type="PANTHER" id="PTHR11200">
    <property type="entry name" value="INOSITOL 5-PHOSPHATASE"/>
    <property type="match status" value="1"/>
</dbReference>
<evidence type="ECO:0000256" key="1">
    <source>
        <dbReference type="ARBA" id="ARBA00008943"/>
    </source>
</evidence>
<feature type="domain" description="SAC" evidence="6">
    <location>
        <begin position="675"/>
        <end position="1135"/>
    </location>
</feature>
<feature type="compositionally biased region" description="Basic and acidic residues" evidence="5">
    <location>
        <begin position="1533"/>
        <end position="1543"/>
    </location>
</feature>